<name>A0A0A9EX30_ARUDO</name>
<reference evidence="1" key="2">
    <citation type="journal article" date="2015" name="Data Brief">
        <title>Shoot transcriptome of the giant reed, Arundo donax.</title>
        <authorList>
            <person name="Barrero R.A."/>
            <person name="Guerrero F.D."/>
            <person name="Moolhuijzen P."/>
            <person name="Goolsby J.A."/>
            <person name="Tidwell J."/>
            <person name="Bellgard S.E."/>
            <person name="Bellgard M.I."/>
        </authorList>
    </citation>
    <scope>NUCLEOTIDE SEQUENCE</scope>
    <source>
        <tissue evidence="1">Shoot tissue taken approximately 20 cm above the soil surface</tissue>
    </source>
</reference>
<reference evidence="1" key="1">
    <citation type="submission" date="2014-09" db="EMBL/GenBank/DDBJ databases">
        <authorList>
            <person name="Magalhaes I.L.F."/>
            <person name="Oliveira U."/>
            <person name="Santos F.R."/>
            <person name="Vidigal T.H.D.A."/>
            <person name="Brescovit A.D."/>
            <person name="Santos A.J."/>
        </authorList>
    </citation>
    <scope>NUCLEOTIDE SEQUENCE</scope>
    <source>
        <tissue evidence="1">Shoot tissue taken approximately 20 cm above the soil surface</tissue>
    </source>
</reference>
<protein>
    <submittedName>
        <fullName evidence="1">Uncharacterized protein</fullName>
    </submittedName>
</protein>
<proteinExistence type="predicted"/>
<accession>A0A0A9EX30</accession>
<organism evidence="1">
    <name type="scientific">Arundo donax</name>
    <name type="common">Giant reed</name>
    <name type="synonym">Donax arundinaceus</name>
    <dbReference type="NCBI Taxonomy" id="35708"/>
    <lineage>
        <taxon>Eukaryota</taxon>
        <taxon>Viridiplantae</taxon>
        <taxon>Streptophyta</taxon>
        <taxon>Embryophyta</taxon>
        <taxon>Tracheophyta</taxon>
        <taxon>Spermatophyta</taxon>
        <taxon>Magnoliopsida</taxon>
        <taxon>Liliopsida</taxon>
        <taxon>Poales</taxon>
        <taxon>Poaceae</taxon>
        <taxon>PACMAD clade</taxon>
        <taxon>Arundinoideae</taxon>
        <taxon>Arundineae</taxon>
        <taxon>Arundo</taxon>
    </lineage>
</organism>
<evidence type="ECO:0000313" key="1">
    <source>
        <dbReference type="EMBL" id="JAE04607.1"/>
    </source>
</evidence>
<sequence>MTCQKKLYTTTWFLGLQTNQPVHIPLGRLAILGLRRKLCIMELMMVVIFRRHLERHMLVEGYFQLILMYSQFGHSMKKGQHSRSLL</sequence>
<dbReference type="AlphaFoldDB" id="A0A0A9EX30"/>
<dbReference type="EMBL" id="GBRH01193289">
    <property type="protein sequence ID" value="JAE04607.1"/>
    <property type="molecule type" value="Transcribed_RNA"/>
</dbReference>